<dbReference type="Pfam" id="PF13411">
    <property type="entry name" value="MerR_1"/>
    <property type="match status" value="1"/>
</dbReference>
<protein>
    <submittedName>
        <fullName evidence="3">MerR family transcriptional regulator</fullName>
    </submittedName>
</protein>
<dbReference type="PANTHER" id="PTHR30204">
    <property type="entry name" value="REDOX-CYCLING DRUG-SENSING TRANSCRIPTIONAL ACTIVATOR SOXR"/>
    <property type="match status" value="1"/>
</dbReference>
<sequence length="287" mass="31465">MDERERSGDAVLSIGDLAERTGVSTATLRTWETRFGFPEPVRRPGGHRRYTERHVAEIGVVLRLRAQGLGVHAAIEQARTTATAPHQSIVGALRATHPHLRSQPLSKRTLLALTHAMEDESAARAQRPVLFASFQEARFYEVASRRYADLARTAERVVVLADFDRHGSVDETPVRVAVPPDSPVRREWVLVCQSATHQACLAGWEVPGQAGVPDGDRRFETVWSTAPDVVLAAARACTDILAAVGDEDVRILAGELAVRWDGEPVRAADPQSVTGLLDRALHYLDAR</sequence>
<dbReference type="Pfam" id="PF10069">
    <property type="entry name" value="DICT"/>
    <property type="match status" value="1"/>
</dbReference>
<name>A0A4Q5J699_9ACTN</name>
<dbReference type="InterPro" id="IPR000551">
    <property type="entry name" value="MerR-type_HTH_dom"/>
</dbReference>
<evidence type="ECO:0000259" key="2">
    <source>
        <dbReference type="PROSITE" id="PS50937"/>
    </source>
</evidence>
<comment type="caution">
    <text evidence="3">The sequence shown here is derived from an EMBL/GenBank/DDBJ whole genome shotgun (WGS) entry which is preliminary data.</text>
</comment>
<accession>A0A4Q5J699</accession>
<dbReference type="GO" id="GO:0003700">
    <property type="term" value="F:DNA-binding transcription factor activity"/>
    <property type="evidence" value="ECO:0007669"/>
    <property type="project" value="InterPro"/>
</dbReference>
<feature type="domain" description="HTH merR-type" evidence="2">
    <location>
        <begin position="11"/>
        <end position="80"/>
    </location>
</feature>
<dbReference type="GO" id="GO:0003677">
    <property type="term" value="F:DNA binding"/>
    <property type="evidence" value="ECO:0007669"/>
    <property type="project" value="UniProtKB-KW"/>
</dbReference>
<dbReference type="InterPro" id="IPR047057">
    <property type="entry name" value="MerR_fam"/>
</dbReference>
<evidence type="ECO:0000313" key="4">
    <source>
        <dbReference type="Proteomes" id="UP000291189"/>
    </source>
</evidence>
<reference evidence="3 4" key="1">
    <citation type="submission" date="2019-01" db="EMBL/GenBank/DDBJ databases">
        <title>Nocardioides guangzhouensis sp. nov., an actinobacterium isolated from soil.</title>
        <authorList>
            <person name="Fu Y."/>
            <person name="Cai Y."/>
            <person name="Lin Z."/>
            <person name="Chen P."/>
        </authorList>
    </citation>
    <scope>NUCLEOTIDE SEQUENCE [LARGE SCALE GENOMIC DNA]</scope>
    <source>
        <strain evidence="3 4">NBRC 105384</strain>
    </source>
</reference>
<organism evidence="3 4">
    <name type="scientific">Nocardioides iriomotensis</name>
    <dbReference type="NCBI Taxonomy" id="715784"/>
    <lineage>
        <taxon>Bacteria</taxon>
        <taxon>Bacillati</taxon>
        <taxon>Actinomycetota</taxon>
        <taxon>Actinomycetes</taxon>
        <taxon>Propionibacteriales</taxon>
        <taxon>Nocardioidaceae</taxon>
        <taxon>Nocardioides</taxon>
    </lineage>
</organism>
<keyword evidence="1" id="KW-0238">DNA-binding</keyword>
<dbReference type="PANTHER" id="PTHR30204:SF97">
    <property type="entry name" value="MERR FAMILY REGULATORY PROTEIN"/>
    <property type="match status" value="1"/>
</dbReference>
<dbReference type="AlphaFoldDB" id="A0A4Q5J699"/>
<dbReference type="OrthoDB" id="9800334at2"/>
<dbReference type="InterPro" id="IPR019278">
    <property type="entry name" value="DICT_dom"/>
</dbReference>
<dbReference type="RefSeq" id="WP_129985742.1">
    <property type="nucleotide sequence ID" value="NZ_SDPU01000012.1"/>
</dbReference>
<keyword evidence="4" id="KW-1185">Reference proteome</keyword>
<gene>
    <name evidence="3" type="ORF">ETU37_04515</name>
</gene>
<evidence type="ECO:0000313" key="3">
    <source>
        <dbReference type="EMBL" id="RYU14172.1"/>
    </source>
</evidence>
<dbReference type="Proteomes" id="UP000291189">
    <property type="component" value="Unassembled WGS sequence"/>
</dbReference>
<dbReference type="SUPFAM" id="SSF46955">
    <property type="entry name" value="Putative DNA-binding domain"/>
    <property type="match status" value="1"/>
</dbReference>
<dbReference type="InterPro" id="IPR009061">
    <property type="entry name" value="DNA-bd_dom_put_sf"/>
</dbReference>
<dbReference type="SMART" id="SM00422">
    <property type="entry name" value="HTH_MERR"/>
    <property type="match status" value="1"/>
</dbReference>
<evidence type="ECO:0000256" key="1">
    <source>
        <dbReference type="ARBA" id="ARBA00023125"/>
    </source>
</evidence>
<dbReference type="EMBL" id="SDPU01000012">
    <property type="protein sequence ID" value="RYU14172.1"/>
    <property type="molecule type" value="Genomic_DNA"/>
</dbReference>
<dbReference type="PROSITE" id="PS50937">
    <property type="entry name" value="HTH_MERR_2"/>
    <property type="match status" value="1"/>
</dbReference>
<proteinExistence type="predicted"/>
<dbReference type="Gene3D" id="1.10.1660.10">
    <property type="match status" value="1"/>
</dbReference>